<feature type="transmembrane region" description="Helical" evidence="1">
    <location>
        <begin position="20"/>
        <end position="42"/>
    </location>
</feature>
<name>A0A810L4Y8_9ACTN</name>
<reference evidence="2" key="1">
    <citation type="submission" date="2020-08" db="EMBL/GenBank/DDBJ databases">
        <title>Whole genome shotgun sequence of Actinocatenispora sera NBRC 101916.</title>
        <authorList>
            <person name="Komaki H."/>
            <person name="Tamura T."/>
        </authorList>
    </citation>
    <scope>NUCLEOTIDE SEQUENCE</scope>
    <source>
        <strain evidence="2">NBRC 101916</strain>
    </source>
</reference>
<organism evidence="2 3">
    <name type="scientific">Actinocatenispora sera</name>
    <dbReference type="NCBI Taxonomy" id="390989"/>
    <lineage>
        <taxon>Bacteria</taxon>
        <taxon>Bacillati</taxon>
        <taxon>Actinomycetota</taxon>
        <taxon>Actinomycetes</taxon>
        <taxon>Micromonosporales</taxon>
        <taxon>Micromonosporaceae</taxon>
        <taxon>Actinocatenispora</taxon>
    </lineage>
</organism>
<evidence type="ECO:0000313" key="2">
    <source>
        <dbReference type="EMBL" id="BCJ29955.1"/>
    </source>
</evidence>
<evidence type="ECO:0000256" key="1">
    <source>
        <dbReference type="SAM" id="Phobius"/>
    </source>
</evidence>
<keyword evidence="1" id="KW-1133">Transmembrane helix</keyword>
<dbReference type="RefSeq" id="WP_051801706.1">
    <property type="nucleotide sequence ID" value="NZ_AP023354.1"/>
</dbReference>
<keyword evidence="3" id="KW-1185">Reference proteome</keyword>
<dbReference type="Proteomes" id="UP000680750">
    <property type="component" value="Chromosome"/>
</dbReference>
<keyword evidence="1" id="KW-0472">Membrane</keyword>
<dbReference type="KEGG" id="aser:Asera_40630"/>
<gene>
    <name evidence="2" type="ORF">Asera_40630</name>
</gene>
<keyword evidence="1" id="KW-0812">Transmembrane</keyword>
<evidence type="ECO:0000313" key="3">
    <source>
        <dbReference type="Proteomes" id="UP000680750"/>
    </source>
</evidence>
<feature type="transmembrane region" description="Helical" evidence="1">
    <location>
        <begin position="48"/>
        <end position="67"/>
    </location>
</feature>
<dbReference type="EMBL" id="AP023354">
    <property type="protein sequence ID" value="BCJ29955.1"/>
    <property type="molecule type" value="Genomic_DNA"/>
</dbReference>
<sequence>MTRPRGDLPFGPPAHSALNLRLALALFGFVVAGGAAVAAFVLGRVLPGVVLAAVAVVALGNAAWVQYRRRQRRRAEHGKRHSLFE</sequence>
<accession>A0A810L4Y8</accession>
<protein>
    <submittedName>
        <fullName evidence="2">Uncharacterized protein</fullName>
    </submittedName>
</protein>
<proteinExistence type="predicted"/>
<dbReference type="AlphaFoldDB" id="A0A810L4Y8"/>